<keyword evidence="2" id="KW-0663">Pyridoxal phosphate</keyword>
<evidence type="ECO:0000259" key="3">
    <source>
        <dbReference type="Pfam" id="PF00291"/>
    </source>
</evidence>
<dbReference type="InterPro" id="IPR001216">
    <property type="entry name" value="P-phosphate_BS"/>
</dbReference>
<dbReference type="InterPro" id="IPR001926">
    <property type="entry name" value="TrpB-like_PALP"/>
</dbReference>
<reference evidence="5" key="1">
    <citation type="submission" date="2019-11" db="EMBL/GenBank/DDBJ databases">
        <title>Complete genome sequence of Corynebacterium kalinowskii 1959, a novel Corynebacterium species isolated from soil of a small paddock in Vilsendorf, Germany.</title>
        <authorList>
            <person name="Schaffert L."/>
            <person name="Ruwe M."/>
            <person name="Milse J."/>
            <person name="Hanuschka K."/>
            <person name="Ortseifen V."/>
            <person name="Droste J."/>
            <person name="Brandt D."/>
            <person name="Schlueter L."/>
            <person name="Kutter Y."/>
            <person name="Vinke S."/>
            <person name="Viehoefer P."/>
            <person name="Jacob L."/>
            <person name="Luebke N.-C."/>
            <person name="Schulte-Berndt E."/>
            <person name="Hain C."/>
            <person name="Linder M."/>
            <person name="Schmidt P."/>
            <person name="Wollenschlaeger L."/>
            <person name="Luttermann T."/>
            <person name="Thieme E."/>
            <person name="Hassa J."/>
            <person name="Haak M."/>
            <person name="Wittchen M."/>
            <person name="Mentz A."/>
            <person name="Persicke M."/>
            <person name="Busche T."/>
            <person name="Ruckert C."/>
        </authorList>
    </citation>
    <scope>NUCLEOTIDE SEQUENCE [LARGE SCALE GENOMIC DNA]</scope>
    <source>
        <strain evidence="5">1959</strain>
    </source>
</reference>
<dbReference type="Pfam" id="PF00291">
    <property type="entry name" value="PALP"/>
    <property type="match status" value="1"/>
</dbReference>
<evidence type="ECO:0000256" key="1">
    <source>
        <dbReference type="ARBA" id="ARBA00001933"/>
    </source>
</evidence>
<dbReference type="GO" id="GO:0016765">
    <property type="term" value="F:transferase activity, transferring alkyl or aryl (other than methyl) groups"/>
    <property type="evidence" value="ECO:0007669"/>
    <property type="project" value="UniProtKB-ARBA"/>
</dbReference>
<dbReference type="SUPFAM" id="SSF53686">
    <property type="entry name" value="Tryptophan synthase beta subunit-like PLP-dependent enzymes"/>
    <property type="match status" value="1"/>
</dbReference>
<sequence>MTHPSKLCNSIADAMGSTPLVSLAPLGLKNLQAWAKLEQFNPGGSAKDRTARAMVEKAHLTPGTMVIESSSGNLGLALSREAVLGHWDFHCVVDPRVNKATVAYMKALGATVHQLTEPDPETGDWLVARRKKVAELLKENPQAINLDQYSNTAAFEAHATGTMREIHQQLGHAPDFVLVAVSTTGTIGGCQRYLHEYELETSLIAVDAEGSVLFGGQRGARQLPGFGAGVVPELSEQVRPDRVMRIADGASISAARKLARSAAIMPGASGGAVIAALQQLDSELTEPAEAVVVIHDSGNFYLETIYNDEWVRENVG</sequence>
<dbReference type="Proteomes" id="UP000427071">
    <property type="component" value="Chromosome"/>
</dbReference>
<dbReference type="PANTHER" id="PTHR10314">
    <property type="entry name" value="CYSTATHIONINE BETA-SYNTHASE"/>
    <property type="match status" value="1"/>
</dbReference>
<dbReference type="Gene3D" id="3.40.50.1100">
    <property type="match status" value="2"/>
</dbReference>
<name>A0A6B8VUI1_9CORY</name>
<dbReference type="KEGG" id="ckw:CKALI_00030"/>
<feature type="domain" description="Tryptophan synthase beta chain-like PALP" evidence="3">
    <location>
        <begin position="12"/>
        <end position="294"/>
    </location>
</feature>
<dbReference type="GO" id="GO:0006535">
    <property type="term" value="P:cysteine biosynthetic process from serine"/>
    <property type="evidence" value="ECO:0007669"/>
    <property type="project" value="InterPro"/>
</dbReference>
<accession>A0A6B8VUI1</accession>
<comment type="cofactor">
    <cofactor evidence="1">
        <name>pyridoxal 5'-phosphate</name>
        <dbReference type="ChEBI" id="CHEBI:597326"/>
    </cofactor>
</comment>
<dbReference type="InterPro" id="IPR050214">
    <property type="entry name" value="Cys_Synth/Cystath_Beta-Synth"/>
</dbReference>
<evidence type="ECO:0000256" key="2">
    <source>
        <dbReference type="ARBA" id="ARBA00022898"/>
    </source>
</evidence>
<dbReference type="AlphaFoldDB" id="A0A6B8VUI1"/>
<protein>
    <submittedName>
        <fullName evidence="4">Siderophore biosynthesis protein SbnA</fullName>
    </submittedName>
</protein>
<proteinExistence type="predicted"/>
<evidence type="ECO:0000313" key="4">
    <source>
        <dbReference type="EMBL" id="QGU00910.1"/>
    </source>
</evidence>
<organism evidence="4 5">
    <name type="scientific">Corynebacterium kalinowskii</name>
    <dbReference type="NCBI Taxonomy" id="2675216"/>
    <lineage>
        <taxon>Bacteria</taxon>
        <taxon>Bacillati</taxon>
        <taxon>Actinomycetota</taxon>
        <taxon>Actinomycetes</taxon>
        <taxon>Mycobacteriales</taxon>
        <taxon>Corynebacteriaceae</taxon>
        <taxon>Corynebacterium</taxon>
    </lineage>
</organism>
<dbReference type="PROSITE" id="PS00901">
    <property type="entry name" value="CYS_SYNTHASE"/>
    <property type="match status" value="1"/>
</dbReference>
<dbReference type="CDD" id="cd01561">
    <property type="entry name" value="CBS_like"/>
    <property type="match status" value="1"/>
</dbReference>
<dbReference type="RefSeq" id="WP_156191380.1">
    <property type="nucleotide sequence ID" value="NZ_CP046452.1"/>
</dbReference>
<dbReference type="InterPro" id="IPR036052">
    <property type="entry name" value="TrpB-like_PALP_sf"/>
</dbReference>
<evidence type="ECO:0000313" key="5">
    <source>
        <dbReference type="Proteomes" id="UP000427071"/>
    </source>
</evidence>
<dbReference type="EMBL" id="CP046452">
    <property type="protein sequence ID" value="QGU00910.1"/>
    <property type="molecule type" value="Genomic_DNA"/>
</dbReference>
<keyword evidence="5" id="KW-1185">Reference proteome</keyword>
<gene>
    <name evidence="4" type="primary">sbnA</name>
    <name evidence="4" type="ORF">CKALI_00030</name>
</gene>